<protein>
    <submittedName>
        <fullName evidence="8">Viral DNA cleavage/packaging protein</fullName>
    </submittedName>
</protein>
<dbReference type="EMBL" id="KP136799">
    <property type="protein sequence ID" value="AJG42956.1"/>
    <property type="molecule type" value="Genomic_DNA"/>
</dbReference>
<organism evidence="8 9">
    <name type="scientific">phocid gammaherpesvirus 3</name>
    <dbReference type="NCBI Taxonomy" id="2560643"/>
    <lineage>
        <taxon>Viruses</taxon>
        <taxon>Duplodnaviria</taxon>
        <taxon>Heunggongvirae</taxon>
        <taxon>Peploviricota</taxon>
        <taxon>Herviviricetes</taxon>
        <taxon>Herpesvirales</taxon>
        <taxon>Orthoherpesviridae</taxon>
        <taxon>Gammaherpesvirinae</taxon>
        <taxon>Percavirus</taxon>
        <taxon>Percavirus phocidgamma3</taxon>
    </lineage>
</organism>
<keyword evidence="9" id="KW-1185">Reference proteome</keyword>
<keyword evidence="6" id="KW-0231">Viral genome packaging</keyword>
<dbReference type="Proteomes" id="UP000296355">
    <property type="component" value="Segment"/>
</dbReference>
<keyword evidence="3" id="KW-1188">Viral release from host cell</keyword>
<keyword evidence="2" id="KW-1048">Host nucleus</keyword>
<keyword evidence="1" id="KW-0167">Capsid protein</keyword>
<accession>A0A0R5ZDS2</accession>
<dbReference type="GO" id="GO:0019028">
    <property type="term" value="C:viral capsid"/>
    <property type="evidence" value="ECO:0007669"/>
    <property type="project" value="UniProtKB-KW"/>
</dbReference>
<feature type="region of interest" description="Disordered" evidence="7">
    <location>
        <begin position="199"/>
        <end position="228"/>
    </location>
</feature>
<evidence type="ECO:0000256" key="6">
    <source>
        <dbReference type="ARBA" id="ARBA00023219"/>
    </source>
</evidence>
<evidence type="ECO:0000256" key="4">
    <source>
        <dbReference type="ARBA" id="ARBA00022844"/>
    </source>
</evidence>
<evidence type="ECO:0000313" key="8">
    <source>
        <dbReference type="EMBL" id="AJG42956.1"/>
    </source>
</evidence>
<evidence type="ECO:0000256" key="7">
    <source>
        <dbReference type="SAM" id="MobiDB-lite"/>
    </source>
</evidence>
<evidence type="ECO:0000256" key="1">
    <source>
        <dbReference type="ARBA" id="ARBA00022561"/>
    </source>
</evidence>
<dbReference type="GO" id="GO:0051276">
    <property type="term" value="P:chromosome organization"/>
    <property type="evidence" value="ECO:0007669"/>
    <property type="project" value="InterPro"/>
</dbReference>
<keyword evidence="4" id="KW-0946">Virion</keyword>
<sequence length="473" mass="53428">MDVHITNWRFCTNKCNLLIHVLLPLKFLESNKIHTGENLLFHVQTRYTHTLLPSKYLKVWGEVVDFVIPGADRCTSGLAISLPIHLDNNIFFNPWDVITLKIVNTKAKTKHFVNFFYITLLQAHFLAIENLKTTVPDHNISEPVQSTPLTTLFKAATAHVSEQKDSSPASEQKDSSPLGVLASLLKPKFTAVHRHHQALEDPGDVRGSGNDVQISGLPHNKDSANKYPSKRHVSIRLTVPQAKNLNIACTSTKHIVSQSEFFVCVYKTISPEDTSRYKSILDTAALDQIQNLSPVDALLNNDKFLESKQFECVHSLEQACWDANLEIFQKLPVLVERDTFTMEVIKDHFIEACFTLRQCISEQCAWVQAALTKHTKKHGVWVDFIQLWNLGPHNLGVMLPQLNAQQDLNTNRELWVQLLTDPRIVSSITKSSRVCVVVLSSLDCYLLLPGGFAIKGSYSLTEEELLVIQERYS</sequence>
<name>A0A0R5ZDS2_9GAMA</name>
<keyword evidence="5" id="KW-0426">Late protein</keyword>
<reference evidence="8" key="1">
    <citation type="submission" date="2014-11" db="EMBL/GenBank/DDBJ databases">
        <title>Gammaherpesviruses are widespread among seal species in Canada.</title>
        <authorList>
            <person name="Bellehumeur C."/>
            <person name="Nielsen O."/>
            <person name="Measures L."/>
            <person name="Harwood L."/>
            <person name="Boyle B."/>
            <person name="Gagnon C.A."/>
        </authorList>
    </citation>
    <scope>NUCLEOTIDE SEQUENCE [LARGE SCALE GENOMIC DNA]</scope>
    <source>
        <strain evidence="8">FMV04-1493874</strain>
    </source>
</reference>
<evidence type="ECO:0000313" key="9">
    <source>
        <dbReference type="Proteomes" id="UP000296355"/>
    </source>
</evidence>
<proteinExistence type="predicted"/>
<evidence type="ECO:0000256" key="3">
    <source>
        <dbReference type="ARBA" id="ARBA00022612"/>
    </source>
</evidence>
<dbReference type="RefSeq" id="YP_010084487.1">
    <property type="nucleotide sequence ID" value="NC_055139.1"/>
</dbReference>
<dbReference type="KEGG" id="vg:65099478"/>
<dbReference type="Pfam" id="PF04559">
    <property type="entry name" value="Herpes_UL17"/>
    <property type="match status" value="1"/>
</dbReference>
<evidence type="ECO:0000256" key="5">
    <source>
        <dbReference type="ARBA" id="ARBA00022921"/>
    </source>
</evidence>
<dbReference type="GeneID" id="65099478"/>
<evidence type="ECO:0000256" key="2">
    <source>
        <dbReference type="ARBA" id="ARBA00022562"/>
    </source>
</evidence>
<dbReference type="InterPro" id="IPR007640">
    <property type="entry name" value="UL17-like"/>
</dbReference>